<keyword evidence="2" id="KW-1185">Reference proteome</keyword>
<comment type="caution">
    <text evidence="1">The sequence shown here is derived from an EMBL/GenBank/DDBJ whole genome shotgun (WGS) entry which is preliminary data.</text>
</comment>
<dbReference type="EMBL" id="CM046389">
    <property type="protein sequence ID" value="KAI8569909.1"/>
    <property type="molecule type" value="Genomic_DNA"/>
</dbReference>
<name>A0ACC0PXN1_RHOML</name>
<sequence length="632" mass="68542">MRWRATSDDDQISQAQLHRQAYVLGKTQCAAAADPRAAGQTLNASFMAPRVAGATPTHAADSASNASSMAPRVAGATPTNAAGPTSYANIMTDPLAAFPPLRPASPPPRALVLATDLYSVIKYLLAVVVKMGNGNRSVVVDGTEKAKAASKQCDVGLGLRTQSTEPFPSTGIRMMMPHYSQCMGVVGAGVDGGGAGGPIYCTLSNQVPCFTDSYDAFGSSSSSFKSSGGDMAAAAAKVNFTETQWQELVRQTTIYKYMMASLPVPPQLLIPTPKSPSPLTSAPQLSGFSRNSDPEPWRCRRTDGKKWRCTRDVAPNQKYCERHCHKTKPRSRKPVELPSQSHNNTQSHTTTTTNSTKTNITNNNLNTHGSLAHTTAQKPTFHIPTMVSGPTYAQPRCTEWLMKGDSVPGSTLDQQWQQQLIQSSSREGLKRYNEENYRNWSVFQQHYDEQQQSINTNLNSYFDLDDGQRSKNHQQHKMACLPGGFNTDQTQTTRRFIDAWSSEEREAMDGISNKYSVSSKGKLPLSSGLSLSMSRDDGIDEESRDAHLGLGMMDPESERGGGCFKSQWLDPVSWMGSPPGGPLGEALCLGIASTTKEAYNVPSPHCYSNSTTTSSCSKSSCEDASHGLLHFH</sequence>
<evidence type="ECO:0000313" key="1">
    <source>
        <dbReference type="EMBL" id="KAI8569909.1"/>
    </source>
</evidence>
<organism evidence="1 2">
    <name type="scientific">Rhododendron molle</name>
    <name type="common">Chinese azalea</name>
    <name type="synonym">Azalea mollis</name>
    <dbReference type="NCBI Taxonomy" id="49168"/>
    <lineage>
        <taxon>Eukaryota</taxon>
        <taxon>Viridiplantae</taxon>
        <taxon>Streptophyta</taxon>
        <taxon>Embryophyta</taxon>
        <taxon>Tracheophyta</taxon>
        <taxon>Spermatophyta</taxon>
        <taxon>Magnoliopsida</taxon>
        <taxon>eudicotyledons</taxon>
        <taxon>Gunneridae</taxon>
        <taxon>Pentapetalae</taxon>
        <taxon>asterids</taxon>
        <taxon>Ericales</taxon>
        <taxon>Ericaceae</taxon>
        <taxon>Ericoideae</taxon>
        <taxon>Rhodoreae</taxon>
        <taxon>Rhododendron</taxon>
    </lineage>
</organism>
<protein>
    <submittedName>
        <fullName evidence="1">Uncharacterized protein</fullName>
    </submittedName>
</protein>
<gene>
    <name evidence="1" type="ORF">RHMOL_Rhmol02G0314500</name>
</gene>
<proteinExistence type="predicted"/>
<accession>A0ACC0PXN1</accession>
<evidence type="ECO:0000313" key="2">
    <source>
        <dbReference type="Proteomes" id="UP001062846"/>
    </source>
</evidence>
<dbReference type="Proteomes" id="UP001062846">
    <property type="component" value="Chromosome 2"/>
</dbReference>
<reference evidence="1" key="1">
    <citation type="submission" date="2022-02" db="EMBL/GenBank/DDBJ databases">
        <title>Plant Genome Project.</title>
        <authorList>
            <person name="Zhang R.-G."/>
        </authorList>
    </citation>
    <scope>NUCLEOTIDE SEQUENCE</scope>
    <source>
        <strain evidence="1">AT1</strain>
    </source>
</reference>